<gene>
    <name evidence="7" type="ORF">MAF45_01145</name>
</gene>
<dbReference type="RefSeq" id="WP_237977715.1">
    <property type="nucleotide sequence ID" value="NZ_JAKNCT010000001.1"/>
</dbReference>
<dbReference type="Gene3D" id="3.90.700.10">
    <property type="entry name" value="Succinate dehydrogenase/fumarate reductase flavoprotein, catalytic domain"/>
    <property type="match status" value="1"/>
</dbReference>
<proteinExistence type="inferred from homology"/>
<keyword evidence="5" id="KW-0732">Signal</keyword>
<dbReference type="InterPro" id="IPR036188">
    <property type="entry name" value="FAD/NAD-bd_sf"/>
</dbReference>
<dbReference type="InterPro" id="IPR050315">
    <property type="entry name" value="FAD-oxidoreductase_2"/>
</dbReference>
<comment type="similarity">
    <text evidence="5">Belongs to the FAD-dependent oxidoreductase 2 family. FRD/SDH subfamily.</text>
</comment>
<evidence type="ECO:0000256" key="2">
    <source>
        <dbReference type="ARBA" id="ARBA00022630"/>
    </source>
</evidence>
<keyword evidence="4 5" id="KW-0560">Oxidoreductase</keyword>
<evidence type="ECO:0000256" key="3">
    <source>
        <dbReference type="ARBA" id="ARBA00022827"/>
    </source>
</evidence>
<comment type="cofactor">
    <cofactor evidence="1">
        <name>FAD</name>
        <dbReference type="ChEBI" id="CHEBI:57692"/>
    </cofactor>
</comment>
<feature type="domain" description="FAD-dependent oxidoreductase 2 FAD-binding" evidence="6">
    <location>
        <begin position="38"/>
        <end position="472"/>
    </location>
</feature>
<keyword evidence="8" id="KW-1185">Reference proteome</keyword>
<evidence type="ECO:0000259" key="6">
    <source>
        <dbReference type="Pfam" id="PF00890"/>
    </source>
</evidence>
<evidence type="ECO:0000256" key="1">
    <source>
        <dbReference type="ARBA" id="ARBA00001974"/>
    </source>
</evidence>
<dbReference type="InterPro" id="IPR010960">
    <property type="entry name" value="Flavocytochrome_c"/>
</dbReference>
<feature type="chain" id="PRO_5044952394" evidence="5">
    <location>
        <begin position="25"/>
        <end position="493"/>
    </location>
</feature>
<dbReference type="Proteomes" id="UP001297600">
    <property type="component" value="Unassembled WGS sequence"/>
</dbReference>
<feature type="signal peptide" evidence="5">
    <location>
        <begin position="1"/>
        <end position="24"/>
    </location>
</feature>
<dbReference type="PANTHER" id="PTHR43400:SF7">
    <property type="entry name" value="FAD-DEPENDENT OXIDOREDUCTASE 2 FAD BINDING DOMAIN-CONTAINING PROTEIN"/>
    <property type="match status" value="1"/>
</dbReference>
<dbReference type="PRINTS" id="PR00368">
    <property type="entry name" value="FADPNR"/>
</dbReference>
<sequence>MKRRTFLGMGLAAVSASLAAPVQAVPVNKPQKWDESYDVVIVGAGGAGLSAAAQAATSNLTAIVLEKEPAYGGSSAICGGQWAVGGTDEQAKRGIKDSEDLFFNDMMTTGRHQNDPAVVRAYVHESKALYDWVTERGVRPVSVTLSGGMSVPRAHTFKPTEVLQVYKKYAEEHGIKVVTRVKVERLVWDSAKKCIAGVRVNQRGKVRFIEAKKGVVLAAGGFSRNPQMLKKYAPQLEKAAVIAGLGTQGDGILMAQAYGADMVDTNYIKASYGFKLNPSTIKDMALTQFKGAILINKMGKRFIDESVSYKIQADVAFMQPEGKSWMVFDDAIRRTAMKMDPLQDGILWKPIDEGKVPPYVFMGNTIEEAAKKAGLDPKAVAETVAKYNKAVDTGNDTEFGRKGLASGKGKLVKIEKAPFFIYPSVGAMIGTYCGIRITPKAEVVDVFGQTIPHLYAAGEMTGGVHGASYMTGTAFSKAMCFGRIAVRSIAAAR</sequence>
<reference evidence="7 8" key="1">
    <citation type="submission" date="2022-02" db="EMBL/GenBank/DDBJ databases">
        <title>Mesosutterella porci, a novel member of the family Sutterellaceae from pig feces.</title>
        <authorList>
            <person name="Wylensek D."/>
            <person name="Clavel T."/>
        </authorList>
    </citation>
    <scope>NUCLEOTIDE SEQUENCE [LARGE SCALE GENOMIC DNA]</scope>
    <source>
        <strain evidence="8">oilRF-744-wt-GAM-9</strain>
    </source>
</reference>
<evidence type="ECO:0000313" key="7">
    <source>
        <dbReference type="EMBL" id="MCG5030060.1"/>
    </source>
</evidence>
<dbReference type="SUPFAM" id="SSF56425">
    <property type="entry name" value="Succinate dehydrogenase/fumarate reductase flavoprotein, catalytic domain"/>
    <property type="match status" value="1"/>
</dbReference>
<name>A0ABS9MP80_9BURK</name>
<organism evidence="7 8">
    <name type="scientific">Mesosutterella porci</name>
    <dbReference type="NCBI Taxonomy" id="2915351"/>
    <lineage>
        <taxon>Bacteria</taxon>
        <taxon>Pseudomonadati</taxon>
        <taxon>Pseudomonadota</taxon>
        <taxon>Betaproteobacteria</taxon>
        <taxon>Burkholderiales</taxon>
        <taxon>Sutterellaceae</taxon>
        <taxon>Mesosutterella</taxon>
    </lineage>
</organism>
<accession>A0ABS9MP80</accession>
<dbReference type="EMBL" id="JAKNCT010000001">
    <property type="protein sequence ID" value="MCG5030060.1"/>
    <property type="molecule type" value="Genomic_DNA"/>
</dbReference>
<keyword evidence="3 5" id="KW-0274">FAD</keyword>
<dbReference type="Pfam" id="PF00890">
    <property type="entry name" value="FAD_binding_2"/>
    <property type="match status" value="1"/>
</dbReference>
<evidence type="ECO:0000256" key="5">
    <source>
        <dbReference type="RuleBase" id="RU366062"/>
    </source>
</evidence>
<dbReference type="PANTHER" id="PTHR43400">
    <property type="entry name" value="FUMARATE REDUCTASE"/>
    <property type="match status" value="1"/>
</dbReference>
<evidence type="ECO:0000313" key="8">
    <source>
        <dbReference type="Proteomes" id="UP001297600"/>
    </source>
</evidence>
<keyword evidence="2 5" id="KW-0285">Flavoprotein</keyword>
<dbReference type="Gene3D" id="3.50.50.60">
    <property type="entry name" value="FAD/NAD(P)-binding domain"/>
    <property type="match status" value="1"/>
</dbReference>
<dbReference type="NCBIfam" id="TIGR01813">
    <property type="entry name" value="flavo_cyto_c"/>
    <property type="match status" value="1"/>
</dbReference>
<evidence type="ECO:0000256" key="4">
    <source>
        <dbReference type="ARBA" id="ARBA00023002"/>
    </source>
</evidence>
<dbReference type="InterPro" id="IPR027477">
    <property type="entry name" value="Succ_DH/fumarate_Rdtase_cat_sf"/>
</dbReference>
<dbReference type="SUPFAM" id="SSF51905">
    <property type="entry name" value="FAD/NAD(P)-binding domain"/>
    <property type="match status" value="1"/>
</dbReference>
<dbReference type="InterPro" id="IPR003953">
    <property type="entry name" value="FAD-dep_OxRdtase_2_FAD-bd"/>
</dbReference>
<comment type="caution">
    <text evidence="7">The sequence shown here is derived from an EMBL/GenBank/DDBJ whole genome shotgun (WGS) entry which is preliminary data.</text>
</comment>
<protein>
    <submittedName>
        <fullName evidence="7">Flavocytochrome c</fullName>
    </submittedName>
</protein>